<name>A0A814VF90_9BILA</name>
<dbReference type="InterPro" id="IPR036188">
    <property type="entry name" value="FAD/NAD-bd_sf"/>
</dbReference>
<dbReference type="GO" id="GO:0008203">
    <property type="term" value="P:cholesterol metabolic process"/>
    <property type="evidence" value="ECO:0007669"/>
    <property type="project" value="UniProtKB-KW"/>
</dbReference>
<proteinExistence type="predicted"/>
<keyword evidence="8" id="KW-0753">Steroid metabolism</keyword>
<evidence type="ECO:0000256" key="4">
    <source>
        <dbReference type="ARBA" id="ARBA00022827"/>
    </source>
</evidence>
<evidence type="ECO:0000256" key="14">
    <source>
        <dbReference type="ARBA" id="ARBA00049778"/>
    </source>
</evidence>
<keyword evidence="9" id="KW-0413">Isomerase</keyword>
<dbReference type="OrthoDB" id="9974421at2759"/>
<keyword evidence="6" id="KW-0443">Lipid metabolism</keyword>
<dbReference type="Proteomes" id="UP000682733">
    <property type="component" value="Unassembled WGS sequence"/>
</dbReference>
<dbReference type="InterPro" id="IPR029058">
    <property type="entry name" value="AB_hydrolase_fold"/>
</dbReference>
<comment type="caution">
    <text evidence="17">The sequence shown here is derived from an EMBL/GenBank/DDBJ whole genome shotgun (WGS) entry which is preliminary data.</text>
</comment>
<evidence type="ECO:0000256" key="1">
    <source>
        <dbReference type="ARBA" id="ARBA00001974"/>
    </source>
</evidence>
<evidence type="ECO:0000256" key="7">
    <source>
        <dbReference type="ARBA" id="ARBA00023166"/>
    </source>
</evidence>
<dbReference type="SUPFAM" id="SSF53474">
    <property type="entry name" value="alpha/beta-Hydrolases"/>
    <property type="match status" value="1"/>
</dbReference>
<keyword evidence="20" id="KW-1185">Reference proteome</keyword>
<dbReference type="EMBL" id="CAJNOK010005920">
    <property type="protein sequence ID" value="CAF0988040.1"/>
    <property type="molecule type" value="Genomic_DNA"/>
</dbReference>
<dbReference type="Gene3D" id="3.50.50.60">
    <property type="entry name" value="FAD/NAD(P)-binding domain"/>
    <property type="match status" value="3"/>
</dbReference>
<evidence type="ECO:0000256" key="12">
    <source>
        <dbReference type="ARBA" id="ARBA00049723"/>
    </source>
</evidence>
<evidence type="ECO:0000256" key="9">
    <source>
        <dbReference type="ARBA" id="ARBA00023235"/>
    </source>
</evidence>
<dbReference type="Proteomes" id="UP000663829">
    <property type="component" value="Unassembled WGS sequence"/>
</dbReference>
<dbReference type="InterPro" id="IPR007867">
    <property type="entry name" value="GMC_OxRtase_C"/>
</dbReference>
<dbReference type="EC" id="5.3.3.1" evidence="10"/>
<protein>
    <recommendedName>
        <fullName evidence="13">Cholesterol oxidase</fullName>
        <ecNumber evidence="12">1.1.3.6</ecNumber>
        <ecNumber evidence="10">5.3.3.1</ecNumber>
    </recommendedName>
    <alternativeName>
        <fullName evidence="14">Cholesterol isomerase</fullName>
    </alternativeName>
</protein>
<evidence type="ECO:0000313" key="16">
    <source>
        <dbReference type="EMBL" id="CAF0988040.1"/>
    </source>
</evidence>
<dbReference type="GO" id="GO:0004769">
    <property type="term" value="F:steroid Delta-isomerase activity"/>
    <property type="evidence" value="ECO:0007669"/>
    <property type="project" value="UniProtKB-EC"/>
</dbReference>
<evidence type="ECO:0000313" key="17">
    <source>
        <dbReference type="EMBL" id="CAF1187379.1"/>
    </source>
</evidence>
<evidence type="ECO:0000313" key="20">
    <source>
        <dbReference type="Proteomes" id="UP000663829"/>
    </source>
</evidence>
<organism evidence="17 20">
    <name type="scientific">Didymodactylos carnosus</name>
    <dbReference type="NCBI Taxonomy" id="1234261"/>
    <lineage>
        <taxon>Eukaryota</taxon>
        <taxon>Metazoa</taxon>
        <taxon>Spiralia</taxon>
        <taxon>Gnathifera</taxon>
        <taxon>Rotifera</taxon>
        <taxon>Eurotatoria</taxon>
        <taxon>Bdelloidea</taxon>
        <taxon>Philodinida</taxon>
        <taxon>Philodinidae</taxon>
        <taxon>Didymodactylos</taxon>
    </lineage>
</organism>
<keyword evidence="7" id="KW-1207">Sterol metabolism</keyword>
<keyword evidence="3" id="KW-0285">Flavoprotein</keyword>
<keyword evidence="2" id="KW-0153">Cholesterol metabolism</keyword>
<dbReference type="EC" id="1.1.3.6" evidence="12"/>
<evidence type="ECO:0000256" key="13">
    <source>
        <dbReference type="ARBA" id="ARBA00049744"/>
    </source>
</evidence>
<keyword evidence="5" id="KW-0560">Oxidoreductase</keyword>
<comment type="pathway">
    <text evidence="11">Steroid metabolism; cholesterol degradation.</text>
</comment>
<accession>A0A814VF90</accession>
<reference evidence="17" key="1">
    <citation type="submission" date="2021-02" db="EMBL/GenBank/DDBJ databases">
        <authorList>
            <person name="Nowell W R."/>
        </authorList>
    </citation>
    <scope>NUCLEOTIDE SEQUENCE</scope>
</reference>
<gene>
    <name evidence="17" type="ORF">GPM918_LOCUS23020</name>
    <name evidence="16" type="ORF">OVA965_LOCUS13930</name>
    <name evidence="19" type="ORF">SRO942_LOCUS23019</name>
    <name evidence="18" type="ORF">TMI583_LOCUS13933</name>
</gene>
<comment type="cofactor">
    <cofactor evidence="1">
        <name>FAD</name>
        <dbReference type="ChEBI" id="CHEBI:57692"/>
    </cofactor>
</comment>
<dbReference type="Gene3D" id="3.40.50.1820">
    <property type="entry name" value="alpha/beta hydrolase"/>
    <property type="match status" value="1"/>
</dbReference>
<evidence type="ECO:0000256" key="8">
    <source>
        <dbReference type="ARBA" id="ARBA00023221"/>
    </source>
</evidence>
<dbReference type="PANTHER" id="PTHR47470:SF1">
    <property type="entry name" value="FAD-DEPENDENT OXIDOREDUCTASE 2 FAD BINDING DOMAIN-CONTAINING PROTEIN"/>
    <property type="match status" value="1"/>
</dbReference>
<feature type="domain" description="Glucose-methanol-choline oxidoreductase C-terminal" evidence="15">
    <location>
        <begin position="550"/>
        <end position="612"/>
    </location>
</feature>
<dbReference type="EMBL" id="CAJNOQ010008069">
    <property type="protein sequence ID" value="CAF1187379.1"/>
    <property type="molecule type" value="Genomic_DNA"/>
</dbReference>
<evidence type="ECO:0000256" key="5">
    <source>
        <dbReference type="ARBA" id="ARBA00023002"/>
    </source>
</evidence>
<evidence type="ECO:0000256" key="2">
    <source>
        <dbReference type="ARBA" id="ARBA00022548"/>
    </source>
</evidence>
<evidence type="ECO:0000256" key="6">
    <source>
        <dbReference type="ARBA" id="ARBA00023098"/>
    </source>
</evidence>
<evidence type="ECO:0000313" key="19">
    <source>
        <dbReference type="EMBL" id="CAF3951644.1"/>
    </source>
</evidence>
<dbReference type="Proteomes" id="UP000677228">
    <property type="component" value="Unassembled WGS sequence"/>
</dbReference>
<evidence type="ECO:0000256" key="10">
    <source>
        <dbReference type="ARBA" id="ARBA00038856"/>
    </source>
</evidence>
<dbReference type="Pfam" id="PF05199">
    <property type="entry name" value="GMC_oxred_C"/>
    <property type="match status" value="1"/>
</dbReference>
<dbReference type="EMBL" id="CAJOBC010008070">
    <property type="protein sequence ID" value="CAF3951644.1"/>
    <property type="molecule type" value="Genomic_DNA"/>
</dbReference>
<dbReference type="InterPro" id="IPR052542">
    <property type="entry name" value="Cholesterol_Oxidase"/>
</dbReference>
<evidence type="ECO:0000256" key="11">
    <source>
        <dbReference type="ARBA" id="ARBA00049645"/>
    </source>
</evidence>
<dbReference type="SUPFAM" id="SSF51905">
    <property type="entry name" value="FAD/NAD(P)-binding domain"/>
    <property type="match status" value="1"/>
</dbReference>
<dbReference type="AlphaFoldDB" id="A0A814VF90"/>
<dbReference type="Proteomes" id="UP000681722">
    <property type="component" value="Unassembled WGS sequence"/>
</dbReference>
<sequence length="1250" mass="142144">MGFAINLTSTRAHGMTEKSCNRHNGTSSSAGNSSNDPFTLQQFASFFFSNSLKSPLKSKPANYVWDPLSLPYSELKQYYSVCVIGSGYGGSIAASRCSRAGLSVCVLEKGKEFLPGEFPEHESAAMKEMNFSSYQHGKANSAGLYQIHCGKDVSIVHGCALGGTSQINANVALDPDEFIYDSLLWPKEIKDDYKTGQLKNDWALAADMLKPKPFDMKKIGVPAKYNVMKRLAETIPLEENHDIEDIFYTPPLFINMEDTKENHVGISQRACNGCGNCCGGCNTSAKNTLTMNYLPDARNHGAQIFTRCEVVKIEPYYNRSSLVTEHKINWTVHIRYTQSDWEPFGVIDDVIWCEYVFLGSGVLGTTELLLRSRQEAQLSLSSTLGTHFSGNGDILGYAANTVYETNGIGWPTAYPHQPPTDTIPGPTILTVIDRRKNKYCSGYVIEDGTAPYIVQTIYNLIIAISNGNDMFNTVSRGLKNSLSFLTMSHDNSGGRIVLSEHNHLTIKWKLAGESFQVDNVARQKELADTLDAKYVPDPIWKKFFGYPYLTVHPLGGCPLSSSNSGLNGVVNHKGQVFKDDTTDVYDTLYIVDASIIPCSIGVNPVRTICTLAERIMRLASIEHQFKINYSLPSTIPVKRSEPNKITLEFTERMCGWFNKDHKQPLNSPLEWWKYEHDNSNIVQNDKNYSEFTLTIFTDDLHSFINRSDHRAIIYGQVLIRSLSSKPFYVKQGEFNLFINSLTNIETKEMVYSMILRDNKGGEPYYWKGVKYVKNNDDLILKQAIKQTTTLYVTVWKGINGNHVENIVGHGIVRIEFNDFLKQLSTLKIEELHPEQNIIKRNCQKLKYGYEFIQFFCKSLTTVYLANLRSFNKPDMSMLVTRTRRELTVNKTCHYFQTNDHIQLLLIHFTSKEDLKIKIDNIPLLLMPGLNTKSQQYYHDTNEVTLVEYLVKLGYQVWTLDWRSSPQLPSHTSQYNFDQIAQYDIPASIEKLLQLTNSKQCNLFIHCLSSISTFMSLLGGYISPTCIRSILSNQVAYHIKATMFNRLKASIGAAELLTILGMSTVAVNTDLKHQTFQELIFSKFAKFTTDTVLLKHHEEYCQSDVCHRLTFIYSLLYKHNNLNTLTHQTIGELTGDATMEAFQHLEKMSKMGYVTPFNEKLDSNFYFGEDKRQRLQECLNIPIIFVTSEENSVWLPEGMMETYDELKQVNPNQNYQLLTLPNFGHLDSILGKQAHEITFPKFHEWFNQYRA</sequence>
<keyword evidence="4" id="KW-0274">FAD</keyword>
<evidence type="ECO:0000259" key="15">
    <source>
        <dbReference type="Pfam" id="PF05199"/>
    </source>
</evidence>
<dbReference type="PANTHER" id="PTHR47470">
    <property type="entry name" value="CHOLESTEROL OXIDASE"/>
    <property type="match status" value="1"/>
</dbReference>
<evidence type="ECO:0000256" key="3">
    <source>
        <dbReference type="ARBA" id="ARBA00022630"/>
    </source>
</evidence>
<dbReference type="GO" id="GO:0016995">
    <property type="term" value="F:cholesterol oxidase activity"/>
    <property type="evidence" value="ECO:0007669"/>
    <property type="project" value="UniProtKB-EC"/>
</dbReference>
<evidence type="ECO:0000313" key="18">
    <source>
        <dbReference type="EMBL" id="CAF3758253.1"/>
    </source>
</evidence>
<dbReference type="EMBL" id="CAJOBA010005927">
    <property type="protein sequence ID" value="CAF3758253.1"/>
    <property type="molecule type" value="Genomic_DNA"/>
</dbReference>